<dbReference type="AlphaFoldDB" id="B8IDE3"/>
<proteinExistence type="predicted"/>
<dbReference type="EMBL" id="CP001349">
    <property type="protein sequence ID" value="ACL61309.1"/>
    <property type="molecule type" value="Genomic_DNA"/>
</dbReference>
<keyword evidence="3" id="KW-1185">Reference proteome</keyword>
<dbReference type="Proteomes" id="UP000008207">
    <property type="component" value="Chromosome"/>
</dbReference>
<protein>
    <submittedName>
        <fullName evidence="2">Uncharacterized protein</fullName>
    </submittedName>
</protein>
<evidence type="ECO:0000313" key="3">
    <source>
        <dbReference type="Proteomes" id="UP000008207"/>
    </source>
</evidence>
<evidence type="ECO:0000313" key="2">
    <source>
        <dbReference type="EMBL" id="ACL61309.1"/>
    </source>
</evidence>
<accession>B8IDE3</accession>
<organism evidence="2 3">
    <name type="scientific">Methylobacterium nodulans (strain LMG 21967 / CNCM I-2342 / ORS 2060)</name>
    <dbReference type="NCBI Taxonomy" id="460265"/>
    <lineage>
        <taxon>Bacteria</taxon>
        <taxon>Pseudomonadati</taxon>
        <taxon>Pseudomonadota</taxon>
        <taxon>Alphaproteobacteria</taxon>
        <taxon>Hyphomicrobiales</taxon>
        <taxon>Methylobacteriaceae</taxon>
        <taxon>Methylobacterium</taxon>
    </lineage>
</organism>
<dbReference type="HOGENOM" id="CLU_2585660_0_0_5"/>
<name>B8IDE3_METNO</name>
<gene>
    <name evidence="2" type="ordered locus">Mnod_6540</name>
</gene>
<feature type="compositionally biased region" description="Basic and acidic residues" evidence="1">
    <location>
        <begin position="1"/>
        <end position="13"/>
    </location>
</feature>
<dbReference type="RefSeq" id="WP_015932882.1">
    <property type="nucleotide sequence ID" value="NC_011894.1"/>
</dbReference>
<evidence type="ECO:0000256" key="1">
    <source>
        <dbReference type="SAM" id="MobiDB-lite"/>
    </source>
</evidence>
<feature type="region of interest" description="Disordered" evidence="1">
    <location>
        <begin position="1"/>
        <end position="33"/>
    </location>
</feature>
<sequence>MTKRKDGSPLGREKKARGRKTAKTVPSTWQSRRRVMTAGEISDEYHSHPGAPANDNMRLYSRRRLYCVSATPDDTALPCA</sequence>
<dbReference type="KEGG" id="mno:Mnod_6540"/>
<reference evidence="2 3" key="1">
    <citation type="submission" date="2009-01" db="EMBL/GenBank/DDBJ databases">
        <title>Complete sequence of chromosome of Methylobacterium nodulans ORS 2060.</title>
        <authorList>
            <consortium name="US DOE Joint Genome Institute"/>
            <person name="Lucas S."/>
            <person name="Copeland A."/>
            <person name="Lapidus A."/>
            <person name="Glavina del Rio T."/>
            <person name="Dalin E."/>
            <person name="Tice H."/>
            <person name="Bruce D."/>
            <person name="Goodwin L."/>
            <person name="Pitluck S."/>
            <person name="Sims D."/>
            <person name="Brettin T."/>
            <person name="Detter J.C."/>
            <person name="Han C."/>
            <person name="Larimer F."/>
            <person name="Land M."/>
            <person name="Hauser L."/>
            <person name="Kyrpides N."/>
            <person name="Ivanova N."/>
            <person name="Marx C.J."/>
            <person name="Richardson P."/>
        </authorList>
    </citation>
    <scope>NUCLEOTIDE SEQUENCE [LARGE SCALE GENOMIC DNA]</scope>
    <source>
        <strain evidence="3">LMG 21967 / CNCM I-2342 / ORS 2060</strain>
    </source>
</reference>
<dbReference type="OrthoDB" id="9892442at2"/>
<dbReference type="eggNOG" id="ENOG5030WEN">
    <property type="taxonomic scope" value="Bacteria"/>
</dbReference>